<sequence length="74" mass="8366">MYIGQVWDVFAAKWDDPLSLSAVSSLVHKRDRWEKLVGTLNSSLPGRMPLRESSLDFPPISNAIEHCIREVGLE</sequence>
<dbReference type="AlphaFoldDB" id="A0A5B7DTX5"/>
<proteinExistence type="predicted"/>
<keyword evidence="2" id="KW-1185">Reference proteome</keyword>
<gene>
    <name evidence="1" type="ORF">E2C01_017994</name>
</gene>
<dbReference type="Proteomes" id="UP000324222">
    <property type="component" value="Unassembled WGS sequence"/>
</dbReference>
<evidence type="ECO:0000313" key="1">
    <source>
        <dbReference type="EMBL" id="MPC24900.1"/>
    </source>
</evidence>
<organism evidence="1 2">
    <name type="scientific">Portunus trituberculatus</name>
    <name type="common">Swimming crab</name>
    <name type="synonym">Neptunus trituberculatus</name>
    <dbReference type="NCBI Taxonomy" id="210409"/>
    <lineage>
        <taxon>Eukaryota</taxon>
        <taxon>Metazoa</taxon>
        <taxon>Ecdysozoa</taxon>
        <taxon>Arthropoda</taxon>
        <taxon>Crustacea</taxon>
        <taxon>Multicrustacea</taxon>
        <taxon>Malacostraca</taxon>
        <taxon>Eumalacostraca</taxon>
        <taxon>Eucarida</taxon>
        <taxon>Decapoda</taxon>
        <taxon>Pleocyemata</taxon>
        <taxon>Brachyura</taxon>
        <taxon>Eubrachyura</taxon>
        <taxon>Portunoidea</taxon>
        <taxon>Portunidae</taxon>
        <taxon>Portuninae</taxon>
        <taxon>Portunus</taxon>
    </lineage>
</organism>
<reference evidence="1 2" key="1">
    <citation type="submission" date="2019-05" db="EMBL/GenBank/DDBJ databases">
        <title>Another draft genome of Portunus trituberculatus and its Hox gene families provides insights of decapod evolution.</title>
        <authorList>
            <person name="Jeong J.-H."/>
            <person name="Song I."/>
            <person name="Kim S."/>
            <person name="Choi T."/>
            <person name="Kim D."/>
            <person name="Ryu S."/>
            <person name="Kim W."/>
        </authorList>
    </citation>
    <scope>NUCLEOTIDE SEQUENCE [LARGE SCALE GENOMIC DNA]</scope>
    <source>
        <tissue evidence="1">Muscle</tissue>
    </source>
</reference>
<evidence type="ECO:0000313" key="2">
    <source>
        <dbReference type="Proteomes" id="UP000324222"/>
    </source>
</evidence>
<accession>A0A5B7DTX5</accession>
<name>A0A5B7DTX5_PORTR</name>
<dbReference type="EMBL" id="VSRR010001388">
    <property type="protein sequence ID" value="MPC24900.1"/>
    <property type="molecule type" value="Genomic_DNA"/>
</dbReference>
<protein>
    <submittedName>
        <fullName evidence="1">Uncharacterized protein</fullName>
    </submittedName>
</protein>
<comment type="caution">
    <text evidence="1">The sequence shown here is derived from an EMBL/GenBank/DDBJ whole genome shotgun (WGS) entry which is preliminary data.</text>
</comment>